<evidence type="ECO:0000256" key="1">
    <source>
        <dbReference type="ARBA" id="ARBA00022603"/>
    </source>
</evidence>
<dbReference type="RefSeq" id="WP_197311112.1">
    <property type="nucleotide sequence ID" value="NZ_JADZLT010000049.1"/>
</dbReference>
<organism evidence="6 7">
    <name type="scientific">Methylobrevis albus</name>
    <dbReference type="NCBI Taxonomy" id="2793297"/>
    <lineage>
        <taxon>Bacteria</taxon>
        <taxon>Pseudomonadati</taxon>
        <taxon>Pseudomonadota</taxon>
        <taxon>Alphaproteobacteria</taxon>
        <taxon>Hyphomicrobiales</taxon>
        <taxon>Pleomorphomonadaceae</taxon>
        <taxon>Methylobrevis</taxon>
    </lineage>
</organism>
<sequence length="160" mass="17057">MRIVIGAVGRMKTGPERELAARYLDRADKAGRPLGLGPVEVREIGESRADRAAARKDEEAAGLLAGLPERSAIFVLDERGETPTSEDFAGHIAAVRDGGTPTLALLIGGADGHGEAVLAAARRRIALGRLTFPHQIVRILVAEQLYRAVTILAGHPYHRA</sequence>
<keyword evidence="5" id="KW-0698">rRNA processing</keyword>
<reference evidence="6" key="1">
    <citation type="submission" date="2020-12" db="EMBL/GenBank/DDBJ databases">
        <title>Methylobrevis albus sp. nov., isolated from fresh water lack sediment.</title>
        <authorList>
            <person name="Zou Q."/>
        </authorList>
    </citation>
    <scope>NUCLEOTIDE SEQUENCE</scope>
    <source>
        <strain evidence="6">L22</strain>
    </source>
</reference>
<keyword evidence="3 5" id="KW-0949">S-adenosyl-L-methionine</keyword>
<dbReference type="GO" id="GO:0005737">
    <property type="term" value="C:cytoplasm"/>
    <property type="evidence" value="ECO:0007669"/>
    <property type="project" value="UniProtKB-SubCell"/>
</dbReference>
<keyword evidence="5" id="KW-0963">Cytoplasm</keyword>
<evidence type="ECO:0000256" key="3">
    <source>
        <dbReference type="ARBA" id="ARBA00022691"/>
    </source>
</evidence>
<feature type="binding site" evidence="5">
    <location>
        <position position="108"/>
    </location>
    <ligand>
        <name>S-adenosyl-L-methionine</name>
        <dbReference type="ChEBI" id="CHEBI:59789"/>
    </ligand>
</feature>
<comment type="function">
    <text evidence="5">Specifically methylates the pseudouridine at position 1915 (m3Psi1915) in 23S rRNA.</text>
</comment>
<comment type="subunit">
    <text evidence="5">Homodimer.</text>
</comment>
<evidence type="ECO:0000313" key="6">
    <source>
        <dbReference type="EMBL" id="MBH0238069.1"/>
    </source>
</evidence>
<dbReference type="HAMAP" id="MF_00658">
    <property type="entry name" value="23SrRNA_methyltr_H"/>
    <property type="match status" value="1"/>
</dbReference>
<proteinExistence type="inferred from homology"/>
<accession>A0A931I258</accession>
<dbReference type="GO" id="GO:0070038">
    <property type="term" value="F:rRNA (pseudouridine-N3-)-methyltransferase activity"/>
    <property type="evidence" value="ECO:0007669"/>
    <property type="project" value="UniProtKB-UniRule"/>
</dbReference>
<dbReference type="EMBL" id="JADZLT010000049">
    <property type="protein sequence ID" value="MBH0238069.1"/>
    <property type="molecule type" value="Genomic_DNA"/>
</dbReference>
<dbReference type="AlphaFoldDB" id="A0A931I258"/>
<feature type="binding site" evidence="5">
    <location>
        <position position="76"/>
    </location>
    <ligand>
        <name>S-adenosyl-L-methionine</name>
        <dbReference type="ChEBI" id="CHEBI:59789"/>
    </ligand>
</feature>
<evidence type="ECO:0000256" key="4">
    <source>
        <dbReference type="ARBA" id="ARBA00038303"/>
    </source>
</evidence>
<keyword evidence="7" id="KW-1185">Reference proteome</keyword>
<name>A0A931I258_9HYPH</name>
<comment type="caution">
    <text evidence="6">The sequence shown here is derived from an EMBL/GenBank/DDBJ whole genome shotgun (WGS) entry which is preliminary data.</text>
</comment>
<dbReference type="NCBIfam" id="NF000989">
    <property type="entry name" value="PRK00103.2-3"/>
    <property type="match status" value="1"/>
</dbReference>
<evidence type="ECO:0000256" key="5">
    <source>
        <dbReference type="HAMAP-Rule" id="MF_00658"/>
    </source>
</evidence>
<comment type="similarity">
    <text evidence="4 5">Belongs to the RNA methyltransferase RlmH family.</text>
</comment>
<evidence type="ECO:0000313" key="7">
    <source>
        <dbReference type="Proteomes" id="UP000631694"/>
    </source>
</evidence>
<dbReference type="Proteomes" id="UP000631694">
    <property type="component" value="Unassembled WGS sequence"/>
</dbReference>
<dbReference type="InterPro" id="IPR029026">
    <property type="entry name" value="tRNA_m1G_MTases_N"/>
</dbReference>
<dbReference type="EC" id="2.1.1.177" evidence="5"/>
<evidence type="ECO:0000256" key="2">
    <source>
        <dbReference type="ARBA" id="ARBA00022679"/>
    </source>
</evidence>
<keyword evidence="2 5" id="KW-0808">Transferase</keyword>
<dbReference type="SUPFAM" id="SSF75217">
    <property type="entry name" value="alpha/beta knot"/>
    <property type="match status" value="1"/>
</dbReference>
<comment type="catalytic activity">
    <reaction evidence="5">
        <text>pseudouridine(1915) in 23S rRNA + S-adenosyl-L-methionine = N(3)-methylpseudouridine(1915) in 23S rRNA + S-adenosyl-L-homocysteine + H(+)</text>
        <dbReference type="Rhea" id="RHEA:42752"/>
        <dbReference type="Rhea" id="RHEA-COMP:10221"/>
        <dbReference type="Rhea" id="RHEA-COMP:10222"/>
        <dbReference type="ChEBI" id="CHEBI:15378"/>
        <dbReference type="ChEBI" id="CHEBI:57856"/>
        <dbReference type="ChEBI" id="CHEBI:59789"/>
        <dbReference type="ChEBI" id="CHEBI:65314"/>
        <dbReference type="ChEBI" id="CHEBI:74486"/>
        <dbReference type="EC" id="2.1.1.177"/>
    </reaction>
</comment>
<dbReference type="Gene3D" id="3.40.1280.10">
    <property type="match status" value="1"/>
</dbReference>
<comment type="subcellular location">
    <subcellularLocation>
        <location evidence="5">Cytoplasm</location>
    </subcellularLocation>
</comment>
<feature type="binding site" evidence="5">
    <location>
        <begin position="127"/>
        <end position="132"/>
    </location>
    <ligand>
        <name>S-adenosyl-L-methionine</name>
        <dbReference type="ChEBI" id="CHEBI:59789"/>
    </ligand>
</feature>
<keyword evidence="1 5" id="KW-0489">Methyltransferase</keyword>
<dbReference type="PANTHER" id="PTHR33603:SF1">
    <property type="entry name" value="RIBOSOMAL RNA LARGE SUBUNIT METHYLTRANSFERASE H"/>
    <property type="match status" value="1"/>
</dbReference>
<dbReference type="PANTHER" id="PTHR33603">
    <property type="entry name" value="METHYLTRANSFERASE"/>
    <property type="match status" value="1"/>
</dbReference>
<dbReference type="InterPro" id="IPR003742">
    <property type="entry name" value="RlmH-like"/>
</dbReference>
<protein>
    <recommendedName>
        <fullName evidence="5">Ribosomal RNA large subunit methyltransferase H</fullName>
        <ecNumber evidence="5">2.1.1.177</ecNumber>
    </recommendedName>
    <alternativeName>
        <fullName evidence="5">23S rRNA (pseudouridine1915-N3)-methyltransferase</fullName>
    </alternativeName>
    <alternativeName>
        <fullName evidence="5">23S rRNA m3Psi1915 methyltransferase</fullName>
    </alternativeName>
    <alternativeName>
        <fullName evidence="5">rRNA (pseudouridine-N3-)-methyltransferase RlmH</fullName>
    </alternativeName>
</protein>
<dbReference type="Pfam" id="PF02590">
    <property type="entry name" value="SPOUT_MTase"/>
    <property type="match status" value="1"/>
</dbReference>
<dbReference type="CDD" id="cd18081">
    <property type="entry name" value="RlmH-like"/>
    <property type="match status" value="1"/>
</dbReference>
<dbReference type="InterPro" id="IPR029028">
    <property type="entry name" value="Alpha/beta_knot_MTases"/>
</dbReference>
<gene>
    <name evidence="5 6" type="primary">rlmH</name>
    <name evidence="6" type="ORF">I5731_09575</name>
</gene>
<dbReference type="PIRSF" id="PIRSF004505">
    <property type="entry name" value="MT_bac"/>
    <property type="match status" value="1"/>
</dbReference>